<evidence type="ECO:0000256" key="1">
    <source>
        <dbReference type="SAM" id="Phobius"/>
    </source>
</evidence>
<protein>
    <submittedName>
        <fullName evidence="2">Uncharacterized protein</fullName>
    </submittedName>
</protein>
<feature type="transmembrane region" description="Helical" evidence="1">
    <location>
        <begin position="118"/>
        <end position="140"/>
    </location>
</feature>
<keyword evidence="1" id="KW-0812">Transmembrane</keyword>
<evidence type="ECO:0000313" key="3">
    <source>
        <dbReference type="Proteomes" id="UP001320119"/>
    </source>
</evidence>
<organism evidence="2 3">
    <name type="scientific">Marinagarivorans cellulosilyticus</name>
    <dbReference type="NCBI Taxonomy" id="2721545"/>
    <lineage>
        <taxon>Bacteria</taxon>
        <taxon>Pseudomonadati</taxon>
        <taxon>Pseudomonadota</taxon>
        <taxon>Gammaproteobacteria</taxon>
        <taxon>Cellvibrionales</taxon>
        <taxon>Cellvibrionaceae</taxon>
        <taxon>Marinagarivorans</taxon>
    </lineage>
</organism>
<dbReference type="AlphaFoldDB" id="A0AAN1WKG6"/>
<feature type="transmembrane region" description="Helical" evidence="1">
    <location>
        <begin position="74"/>
        <end position="98"/>
    </location>
</feature>
<accession>A0AAN1WKG6</accession>
<gene>
    <name evidence="2" type="ORF">MARGE09_P3363</name>
</gene>
<dbReference type="KEGG" id="marq:MARGE09_P3363"/>
<proteinExistence type="predicted"/>
<feature type="transmembrane region" description="Helical" evidence="1">
    <location>
        <begin position="36"/>
        <end position="62"/>
    </location>
</feature>
<sequence>MKAFFTFALLGPLAGGGTLALLTFPFIALEGGAKAAASMGMLFIVFSPIVGIIPAVTTFIVVHTQRGARQGKVLQRFSAMLGFITTAALFILVSGLSTLAEINSATALILNTRLITDLLTVIAGGAMFGVLGIVPGYICARVGYAIR</sequence>
<keyword evidence="3" id="KW-1185">Reference proteome</keyword>
<reference evidence="2 3" key="1">
    <citation type="journal article" date="2022" name="IScience">
        <title>An ultrasensitive nanofiber-based assay for enzymatic hydrolysis and deep-sea microbial degradation of cellulose.</title>
        <authorList>
            <person name="Tsudome M."/>
            <person name="Tachioka M."/>
            <person name="Miyazaki M."/>
            <person name="Uchimura K."/>
            <person name="Tsuda M."/>
            <person name="Takaki Y."/>
            <person name="Deguchi S."/>
        </authorList>
    </citation>
    <scope>NUCLEOTIDE SEQUENCE [LARGE SCALE GENOMIC DNA]</scope>
    <source>
        <strain evidence="2 3">GE09</strain>
    </source>
</reference>
<dbReference type="EMBL" id="AP023086">
    <property type="protein sequence ID" value="BCD99162.1"/>
    <property type="molecule type" value="Genomic_DNA"/>
</dbReference>
<evidence type="ECO:0000313" key="2">
    <source>
        <dbReference type="EMBL" id="BCD99162.1"/>
    </source>
</evidence>
<dbReference type="RefSeq" id="WP_236984142.1">
    <property type="nucleotide sequence ID" value="NZ_AP023086.1"/>
</dbReference>
<dbReference type="Proteomes" id="UP001320119">
    <property type="component" value="Chromosome"/>
</dbReference>
<keyword evidence="1" id="KW-0472">Membrane</keyword>
<keyword evidence="1" id="KW-1133">Transmembrane helix</keyword>
<name>A0AAN1WKG6_9GAMM</name>